<sequence>MSDKETSDNVVTESNAMSEKKEEQQPNNELLEKQEWSRKMRMLFSPPDMLDDDGQICQQYFRPSRQLFNTQAIMSLKWSETQDLALLSGILEHGVHDWPSIVLEHLPNWDAQALCDRASILLIGPDAKSQDLLDKYDADWRPSNFSFFGTLETVTNHVLPASLHKHEKELKEQGTSVKSSKGKPKPSYYSSGSDRKKKPKSATKPAKKLTKKKITPKKKSGGKKEKDSGDEEESENASEEKTNDEDEEDPSSDPVFIPRERSARASKTRASYQEDNYDSEEESN</sequence>
<feature type="compositionally biased region" description="Acidic residues" evidence="1">
    <location>
        <begin position="275"/>
        <end position="284"/>
    </location>
</feature>
<gene>
    <name evidence="2" type="ORF">AKO1_013333</name>
</gene>
<proteinExistence type="predicted"/>
<evidence type="ECO:0000313" key="2">
    <source>
        <dbReference type="EMBL" id="KAL0482129.1"/>
    </source>
</evidence>
<feature type="compositionally biased region" description="Acidic residues" evidence="1">
    <location>
        <begin position="228"/>
        <end position="251"/>
    </location>
</feature>
<protein>
    <submittedName>
        <fullName evidence="2">Uncharacterized protein</fullName>
    </submittedName>
</protein>
<feature type="compositionally biased region" description="Basic residues" evidence="1">
    <location>
        <begin position="195"/>
        <end position="221"/>
    </location>
</feature>
<comment type="caution">
    <text evidence="2">The sequence shown here is derived from an EMBL/GenBank/DDBJ whole genome shotgun (WGS) entry which is preliminary data.</text>
</comment>
<feature type="compositionally biased region" description="Polar residues" evidence="1">
    <location>
        <begin position="8"/>
        <end position="17"/>
    </location>
</feature>
<feature type="region of interest" description="Disordered" evidence="1">
    <location>
        <begin position="1"/>
        <end position="32"/>
    </location>
</feature>
<dbReference type="AlphaFoldDB" id="A0AAW2YZN3"/>
<keyword evidence="3" id="KW-1185">Reference proteome</keyword>
<evidence type="ECO:0000256" key="1">
    <source>
        <dbReference type="SAM" id="MobiDB-lite"/>
    </source>
</evidence>
<feature type="region of interest" description="Disordered" evidence="1">
    <location>
        <begin position="166"/>
        <end position="284"/>
    </location>
</feature>
<dbReference type="Proteomes" id="UP001431209">
    <property type="component" value="Unassembled WGS sequence"/>
</dbReference>
<reference evidence="2 3" key="1">
    <citation type="submission" date="2024-03" db="EMBL/GenBank/DDBJ databases">
        <title>The Acrasis kona genome and developmental transcriptomes reveal deep origins of eukaryotic multicellular pathways.</title>
        <authorList>
            <person name="Sheikh S."/>
            <person name="Fu C.-J."/>
            <person name="Brown M.W."/>
            <person name="Baldauf S.L."/>
        </authorList>
    </citation>
    <scope>NUCLEOTIDE SEQUENCE [LARGE SCALE GENOMIC DNA]</scope>
    <source>
        <strain evidence="2 3">ATCC MYA-3509</strain>
    </source>
</reference>
<feature type="compositionally biased region" description="Basic and acidic residues" evidence="1">
    <location>
        <begin position="18"/>
        <end position="32"/>
    </location>
</feature>
<evidence type="ECO:0000313" key="3">
    <source>
        <dbReference type="Proteomes" id="UP001431209"/>
    </source>
</evidence>
<name>A0AAW2YZN3_9EUKA</name>
<dbReference type="EMBL" id="JAOPGA020000821">
    <property type="protein sequence ID" value="KAL0482129.1"/>
    <property type="molecule type" value="Genomic_DNA"/>
</dbReference>
<organism evidence="2 3">
    <name type="scientific">Acrasis kona</name>
    <dbReference type="NCBI Taxonomy" id="1008807"/>
    <lineage>
        <taxon>Eukaryota</taxon>
        <taxon>Discoba</taxon>
        <taxon>Heterolobosea</taxon>
        <taxon>Tetramitia</taxon>
        <taxon>Eutetramitia</taxon>
        <taxon>Acrasidae</taxon>
        <taxon>Acrasis</taxon>
    </lineage>
</organism>
<accession>A0AAW2YZN3</accession>